<organism evidence="2 3">
    <name type="scientific">Alectoria fallacina</name>
    <dbReference type="NCBI Taxonomy" id="1903189"/>
    <lineage>
        <taxon>Eukaryota</taxon>
        <taxon>Fungi</taxon>
        <taxon>Dikarya</taxon>
        <taxon>Ascomycota</taxon>
        <taxon>Pezizomycotina</taxon>
        <taxon>Lecanoromycetes</taxon>
        <taxon>OSLEUM clade</taxon>
        <taxon>Lecanoromycetidae</taxon>
        <taxon>Lecanorales</taxon>
        <taxon>Lecanorineae</taxon>
        <taxon>Parmeliaceae</taxon>
        <taxon>Alectoria</taxon>
    </lineage>
</organism>
<gene>
    <name evidence="2" type="ORF">ALECFALPRED_001394</name>
</gene>
<keyword evidence="1" id="KW-0812">Transmembrane</keyword>
<reference evidence="2" key="1">
    <citation type="submission" date="2021-03" db="EMBL/GenBank/DDBJ databases">
        <authorList>
            <person name="Tagirdzhanova G."/>
        </authorList>
    </citation>
    <scope>NUCLEOTIDE SEQUENCE</scope>
</reference>
<dbReference type="Proteomes" id="UP000664203">
    <property type="component" value="Unassembled WGS sequence"/>
</dbReference>
<sequence length="779" mass="84292">MKITHALRTSWRSLKCSGEVLFRALGLNLILVGLRSLRRLAVGRGFDEPTKIAIRKSRKTALLRALIHVVPLGVALWEITFNWNTYYVGSKVQNQALYQFGSKLHEMTAQASIAAVVFSYIRYELSLGQGLPFGALFSGLQVSQASYLWSTEFWGSIYSTSIPFKRKVGMAVMIILAIFLAATVGPSSAILLIPRLEYWPAGSTDIWINVTAAELWPDVTNGSTVPLGCNVSDLYVVNIECPSNGWQAIETYLGFENSLTRTYGQLDVPFAIPPGAIEATGKNSLRQLRLDAQINAEPGYDPQTIVATIQQAAVADALTATGSLWSIALSNITTKGHGHPEDQLDAVHSIAQEYYQPYTLASCSPDVVNGPNDPRPVAFPLPPGSDPSMLNVSAFNDSILPGYPTGAFNNSLIPSHSFEFLGITRSEILDTPGPLDENRLRWVALPNNPFNGTAIGAIVLLPNVQNDTIQQIIVCNLAAGWGASNLNFSTFAGAPQTILSGVSIKAADLTTGSLYATPNAEGTALAADGYFSLPIYPRRTVTVTEEWAEYLNPSIPSLNTTLFHHLMASNITSIHTATTVKDILAGLLAIGLSSLGSTSTVQGTIKQVTQPDGSSGINGNYWFSGKGNIYEVDRSDSKDWVRFHVGSVFQGYAYSARGTIPKLAISLLSIYCAFAIAHILYAGISGISSTCWDSIAEVTALAVNSPPTKALRNTCAGITEIDIFKSPVRILTMRDDEGDGEHLELVFGSVDEKTVEHRVIKANRVYGTMPSMKRREKMQ</sequence>
<feature type="transmembrane region" description="Helical" evidence="1">
    <location>
        <begin position="663"/>
        <end position="684"/>
    </location>
</feature>
<keyword evidence="3" id="KW-1185">Reference proteome</keyword>
<dbReference type="AlphaFoldDB" id="A0A8H3JAC9"/>
<proteinExistence type="predicted"/>
<dbReference type="OrthoDB" id="5342924at2759"/>
<keyword evidence="1" id="KW-0472">Membrane</keyword>
<accession>A0A8H3JAC9</accession>
<protein>
    <submittedName>
        <fullName evidence="2">Uncharacterized protein</fullName>
    </submittedName>
</protein>
<evidence type="ECO:0000256" key="1">
    <source>
        <dbReference type="SAM" id="Phobius"/>
    </source>
</evidence>
<dbReference type="EMBL" id="CAJPDR010001311">
    <property type="protein sequence ID" value="CAF9943810.1"/>
    <property type="molecule type" value="Genomic_DNA"/>
</dbReference>
<name>A0A8H3JAC9_9LECA</name>
<feature type="transmembrane region" description="Helical" evidence="1">
    <location>
        <begin position="170"/>
        <end position="193"/>
    </location>
</feature>
<evidence type="ECO:0000313" key="3">
    <source>
        <dbReference type="Proteomes" id="UP000664203"/>
    </source>
</evidence>
<comment type="caution">
    <text evidence="2">The sequence shown here is derived from an EMBL/GenBank/DDBJ whole genome shotgun (WGS) entry which is preliminary data.</text>
</comment>
<evidence type="ECO:0000313" key="2">
    <source>
        <dbReference type="EMBL" id="CAF9943810.1"/>
    </source>
</evidence>
<keyword evidence="1" id="KW-1133">Transmembrane helix</keyword>